<dbReference type="InterPro" id="IPR005467">
    <property type="entry name" value="His_kinase_dom"/>
</dbReference>
<proteinExistence type="inferred from homology"/>
<evidence type="ECO:0000256" key="10">
    <source>
        <dbReference type="ARBA" id="ARBA00023012"/>
    </source>
</evidence>
<comment type="similarity">
    <text evidence="2">In the N-terminal section; belongs to the phytochrome family.</text>
</comment>
<evidence type="ECO:0000259" key="14">
    <source>
        <dbReference type="PROSITE" id="PS50109"/>
    </source>
</evidence>
<dbReference type="InterPro" id="IPR043150">
    <property type="entry name" value="Phytochrome_PHY_sf"/>
</dbReference>
<feature type="modified residue" description="4-aspartylphosphate" evidence="12">
    <location>
        <position position="824"/>
    </location>
</feature>
<evidence type="ECO:0000256" key="12">
    <source>
        <dbReference type="PROSITE-ProRule" id="PRU00169"/>
    </source>
</evidence>
<dbReference type="CDD" id="cd00082">
    <property type="entry name" value="HisKA"/>
    <property type="match status" value="1"/>
</dbReference>
<reference evidence="16" key="2">
    <citation type="submission" date="2020-09" db="EMBL/GenBank/DDBJ databases">
        <authorList>
            <person name="Sun Q."/>
            <person name="Kim S."/>
        </authorList>
    </citation>
    <scope>NUCLEOTIDE SEQUENCE</scope>
    <source>
        <strain evidence="16">KCTC 32296</strain>
    </source>
</reference>
<evidence type="ECO:0000256" key="8">
    <source>
        <dbReference type="ARBA" id="ARBA00022777"/>
    </source>
</evidence>
<feature type="domain" description="Phytochrome chromophore attachment site" evidence="13">
    <location>
        <begin position="151"/>
        <end position="309"/>
    </location>
</feature>
<gene>
    <name evidence="16" type="ORF">GCM10011273_35890</name>
</gene>
<evidence type="ECO:0000256" key="6">
    <source>
        <dbReference type="ARBA" id="ARBA00022606"/>
    </source>
</evidence>
<evidence type="ECO:0000256" key="5">
    <source>
        <dbReference type="ARBA" id="ARBA00022553"/>
    </source>
</evidence>
<dbReference type="SMART" id="SM00448">
    <property type="entry name" value="REC"/>
    <property type="match status" value="1"/>
</dbReference>
<dbReference type="PRINTS" id="PR00344">
    <property type="entry name" value="BCTRLSENSOR"/>
</dbReference>
<dbReference type="EMBL" id="BMZB01000010">
    <property type="protein sequence ID" value="GGZ46058.1"/>
    <property type="molecule type" value="Genomic_DNA"/>
</dbReference>
<dbReference type="PROSITE" id="PS50109">
    <property type="entry name" value="HIS_KIN"/>
    <property type="match status" value="1"/>
</dbReference>
<dbReference type="InterPro" id="IPR035965">
    <property type="entry name" value="PAS-like_dom_sf"/>
</dbReference>
<protein>
    <recommendedName>
        <fullName evidence="3">histidine kinase</fullName>
        <ecNumber evidence="3">2.7.13.3</ecNumber>
    </recommendedName>
</protein>
<accession>A0A918UZ56</accession>
<evidence type="ECO:0000256" key="4">
    <source>
        <dbReference type="ARBA" id="ARBA00022543"/>
    </source>
</evidence>
<dbReference type="PROSITE" id="PS50046">
    <property type="entry name" value="PHYTOCHROME_2"/>
    <property type="match status" value="1"/>
</dbReference>
<dbReference type="GO" id="GO:0006355">
    <property type="term" value="P:regulation of DNA-templated transcription"/>
    <property type="evidence" value="ECO:0007669"/>
    <property type="project" value="InterPro"/>
</dbReference>
<dbReference type="GO" id="GO:0009881">
    <property type="term" value="F:photoreceptor activity"/>
    <property type="evidence" value="ECO:0007669"/>
    <property type="project" value="UniProtKB-KW"/>
</dbReference>
<dbReference type="Gene3D" id="3.30.565.10">
    <property type="entry name" value="Histidine kinase-like ATPase, C-terminal domain"/>
    <property type="match status" value="1"/>
</dbReference>
<keyword evidence="7" id="KW-0808">Transferase</keyword>
<dbReference type="SMART" id="SM00387">
    <property type="entry name" value="HATPase_c"/>
    <property type="match status" value="1"/>
</dbReference>
<dbReference type="SUPFAM" id="SSF55785">
    <property type="entry name" value="PYP-like sensor domain (PAS domain)"/>
    <property type="match status" value="1"/>
</dbReference>
<dbReference type="InterPro" id="IPR016132">
    <property type="entry name" value="Phyto_chromo_attachment"/>
</dbReference>
<dbReference type="CDD" id="cd16922">
    <property type="entry name" value="HATPase_EvgS-ArcB-TorS-like"/>
    <property type="match status" value="1"/>
</dbReference>
<dbReference type="InterPro" id="IPR004358">
    <property type="entry name" value="Sig_transdc_His_kin-like_C"/>
</dbReference>
<comment type="caution">
    <text evidence="16">The sequence shown here is derived from an EMBL/GenBank/DDBJ whole genome shotgun (WGS) entry which is preliminary data.</text>
</comment>
<dbReference type="InterPro" id="IPR001789">
    <property type="entry name" value="Sig_transdc_resp-reg_receiver"/>
</dbReference>
<evidence type="ECO:0000256" key="7">
    <source>
        <dbReference type="ARBA" id="ARBA00022679"/>
    </source>
</evidence>
<dbReference type="SMART" id="SM00388">
    <property type="entry name" value="HisKA"/>
    <property type="match status" value="1"/>
</dbReference>
<evidence type="ECO:0000256" key="2">
    <source>
        <dbReference type="ARBA" id="ARBA00006402"/>
    </source>
</evidence>
<name>A0A918UZ56_9CAUL</name>
<dbReference type="Pfam" id="PF00512">
    <property type="entry name" value="HisKA"/>
    <property type="match status" value="1"/>
</dbReference>
<keyword evidence="5 12" id="KW-0597">Phosphoprotein</keyword>
<dbReference type="SUPFAM" id="SSF52172">
    <property type="entry name" value="CheY-like"/>
    <property type="match status" value="1"/>
</dbReference>
<keyword evidence="11" id="KW-0675">Receptor</keyword>
<dbReference type="InterPro" id="IPR003594">
    <property type="entry name" value="HATPase_dom"/>
</dbReference>
<dbReference type="PROSITE" id="PS50110">
    <property type="entry name" value="RESPONSE_REGULATORY"/>
    <property type="match status" value="1"/>
</dbReference>
<dbReference type="Pfam" id="PF00072">
    <property type="entry name" value="Response_reg"/>
    <property type="match status" value="1"/>
</dbReference>
<keyword evidence="17" id="KW-1185">Reference proteome</keyword>
<evidence type="ECO:0000256" key="3">
    <source>
        <dbReference type="ARBA" id="ARBA00012438"/>
    </source>
</evidence>
<dbReference type="SMART" id="SM00065">
    <property type="entry name" value="GAF"/>
    <property type="match status" value="1"/>
</dbReference>
<keyword evidence="8 16" id="KW-0418">Kinase</keyword>
<dbReference type="EC" id="2.7.13.3" evidence="3"/>
<dbReference type="Gene3D" id="3.40.50.2300">
    <property type="match status" value="1"/>
</dbReference>
<dbReference type="Pfam" id="PF08446">
    <property type="entry name" value="PAS_2"/>
    <property type="match status" value="1"/>
</dbReference>
<dbReference type="RefSeq" id="WP_189489267.1">
    <property type="nucleotide sequence ID" value="NZ_BMZB01000010.1"/>
</dbReference>
<evidence type="ECO:0000256" key="1">
    <source>
        <dbReference type="ARBA" id="ARBA00000085"/>
    </source>
</evidence>
<dbReference type="Gene3D" id="1.10.287.130">
    <property type="match status" value="1"/>
</dbReference>
<keyword evidence="10" id="KW-0902">Two-component regulatory system</keyword>
<dbReference type="SUPFAM" id="SSF55781">
    <property type="entry name" value="GAF domain-like"/>
    <property type="match status" value="2"/>
</dbReference>
<feature type="domain" description="Histidine kinase" evidence="14">
    <location>
        <begin position="524"/>
        <end position="745"/>
    </location>
</feature>
<dbReference type="GO" id="GO:0009584">
    <property type="term" value="P:detection of visible light"/>
    <property type="evidence" value="ECO:0007669"/>
    <property type="project" value="InterPro"/>
</dbReference>
<dbReference type="InterPro" id="IPR003661">
    <property type="entry name" value="HisK_dim/P_dom"/>
</dbReference>
<dbReference type="Pfam" id="PF00360">
    <property type="entry name" value="PHY"/>
    <property type="match status" value="1"/>
</dbReference>
<dbReference type="Gene3D" id="3.30.450.40">
    <property type="match status" value="1"/>
</dbReference>
<dbReference type="CDD" id="cd17546">
    <property type="entry name" value="REC_hyHK_CKI1_RcsC-like"/>
    <property type="match status" value="1"/>
</dbReference>
<dbReference type="InterPro" id="IPR036890">
    <property type="entry name" value="HATPase_C_sf"/>
</dbReference>
<dbReference type="Pfam" id="PF01590">
    <property type="entry name" value="GAF"/>
    <property type="match status" value="1"/>
</dbReference>
<organism evidence="16 17">
    <name type="scientific">Asticcacaulis endophyticus</name>
    <dbReference type="NCBI Taxonomy" id="1395890"/>
    <lineage>
        <taxon>Bacteria</taxon>
        <taxon>Pseudomonadati</taxon>
        <taxon>Pseudomonadota</taxon>
        <taxon>Alphaproteobacteria</taxon>
        <taxon>Caulobacterales</taxon>
        <taxon>Caulobacteraceae</taxon>
        <taxon>Asticcacaulis</taxon>
    </lineage>
</organism>
<dbReference type="InterPro" id="IPR036097">
    <property type="entry name" value="HisK_dim/P_sf"/>
</dbReference>
<evidence type="ECO:0000259" key="13">
    <source>
        <dbReference type="PROSITE" id="PS50046"/>
    </source>
</evidence>
<evidence type="ECO:0000256" key="11">
    <source>
        <dbReference type="ARBA" id="ARBA00023170"/>
    </source>
</evidence>
<dbReference type="AlphaFoldDB" id="A0A918UZ56"/>
<reference evidence="16" key="1">
    <citation type="journal article" date="2014" name="Int. J. Syst. Evol. Microbiol.">
        <title>Complete genome sequence of Corynebacterium casei LMG S-19264T (=DSM 44701T), isolated from a smear-ripened cheese.</title>
        <authorList>
            <consortium name="US DOE Joint Genome Institute (JGI-PGF)"/>
            <person name="Walter F."/>
            <person name="Albersmeier A."/>
            <person name="Kalinowski J."/>
            <person name="Ruckert C."/>
        </authorList>
    </citation>
    <scope>NUCLEOTIDE SEQUENCE</scope>
    <source>
        <strain evidence="16">KCTC 32296</strain>
    </source>
</reference>
<keyword evidence="4" id="KW-0600">Photoreceptor protein</keyword>
<dbReference type="GO" id="GO:0000155">
    <property type="term" value="F:phosphorelay sensor kinase activity"/>
    <property type="evidence" value="ECO:0007669"/>
    <property type="project" value="InterPro"/>
</dbReference>
<dbReference type="FunFam" id="3.30.565.10:FF:000010">
    <property type="entry name" value="Sensor histidine kinase RcsC"/>
    <property type="match status" value="1"/>
</dbReference>
<evidence type="ECO:0000313" key="17">
    <source>
        <dbReference type="Proteomes" id="UP000662572"/>
    </source>
</evidence>
<dbReference type="SUPFAM" id="SSF55874">
    <property type="entry name" value="ATPase domain of HSP90 chaperone/DNA topoisomerase II/histidine kinase"/>
    <property type="match status" value="1"/>
</dbReference>
<dbReference type="SUPFAM" id="SSF47384">
    <property type="entry name" value="Homodimeric domain of signal transducing histidine kinase"/>
    <property type="match status" value="1"/>
</dbReference>
<feature type="domain" description="Response regulatory" evidence="15">
    <location>
        <begin position="775"/>
        <end position="899"/>
    </location>
</feature>
<dbReference type="InterPro" id="IPR029016">
    <property type="entry name" value="GAF-like_dom_sf"/>
</dbReference>
<comment type="catalytic activity">
    <reaction evidence="1">
        <text>ATP + protein L-histidine = ADP + protein N-phospho-L-histidine.</text>
        <dbReference type="EC" id="2.7.13.3"/>
    </reaction>
</comment>
<dbReference type="Pfam" id="PF02518">
    <property type="entry name" value="HATPase_c"/>
    <property type="match status" value="1"/>
</dbReference>
<dbReference type="InterPro" id="IPR011006">
    <property type="entry name" value="CheY-like_superfamily"/>
</dbReference>
<dbReference type="Gene3D" id="3.30.450.20">
    <property type="entry name" value="PAS domain"/>
    <property type="match status" value="1"/>
</dbReference>
<dbReference type="PANTHER" id="PTHR43047">
    <property type="entry name" value="TWO-COMPONENT HISTIDINE PROTEIN KINASE"/>
    <property type="match status" value="1"/>
</dbReference>
<dbReference type="InterPro" id="IPR003018">
    <property type="entry name" value="GAF"/>
</dbReference>
<keyword evidence="9" id="KW-0157">Chromophore</keyword>
<dbReference type="Proteomes" id="UP000662572">
    <property type="component" value="Unassembled WGS sequence"/>
</dbReference>
<dbReference type="InterPro" id="IPR013654">
    <property type="entry name" value="PAS_2"/>
</dbReference>
<evidence type="ECO:0000259" key="15">
    <source>
        <dbReference type="PROSITE" id="PS50110"/>
    </source>
</evidence>
<evidence type="ECO:0000313" key="16">
    <source>
        <dbReference type="EMBL" id="GGZ46058.1"/>
    </source>
</evidence>
<evidence type="ECO:0000256" key="9">
    <source>
        <dbReference type="ARBA" id="ARBA00022991"/>
    </source>
</evidence>
<sequence length="900" mass="99749">MPYKQREELSESELDAALQTCEREPIHIPGSIQPYGLLFAVRPEGRVIVQVSANVGVILGTVPPDVLGTSLDDLIGKAQVDYLLQVARDGELQPMRSTVVRLGERDFDAICHYSGPLLVVELEFRHQALLPDHAFHDEMRTFTIGIRAPRTLNELFDYVTASVRDITGFDRVMLYRFDDVWNGQVVSESRADHMPSYLGLHFPASDIPAQARALYMKSFIRQISDISYAPVALVPDINPETGAPLDMSLCMLRSVSPIHVQYLANMGVKASMSISVFQNGRFWGLIACHHNSPHHVPYTVRLVSEIMGHVFSAHLSSMSELADITAREQRKSILERISTALLGNHELSELIGRQHLDIMDALKADGLTIWRRDRCDSFGRMPPKAAIEQLVNWLDSHNPASVFKTRAVDRFFADKNDLREWKGGLLAAPINMGRGEYIIWRRDSQVEKVTWAGKPEKTVTETRAGHRLMPRSSFKVWKEEVQNDAVDWSLDDIEMVHAIIGILAQNARLNADRANAAKTEFLAHMSHELRTPLNAIIGIAAILDRQGNFNDKQKQLVSTLGISSDALLNIINNSLDLSKIEAGELTLETRATDIRRELGDVATMLTPRALEKHIALRTTIASDVPEYFLSDGVRLRQILVNLVGNAIKYTDTGQVNIAVDCLSDKGGAWLTLTIADTGIGMSEDQIARIFNPYAQADDTITRRFGGTGLGLTITKKLVELMSGDIKVVSTLGQGSTFEVRLPLISHIATAHPPKVSIPTPRPVKSSSIVMPNRRNILLVEDYEANVLVARTLLENLGYEIDIAKDGEAAVSAFARGSYDLILMDINLPRLDGYEATQAIRRIEADSLKVKTSGQGARIIGMTAHALGDAAQKCYDMGMDGYIAKPFSLDDFEQIVAKFIP</sequence>
<dbReference type="Gene3D" id="3.30.450.270">
    <property type="match status" value="1"/>
</dbReference>
<dbReference type="InterPro" id="IPR013515">
    <property type="entry name" value="Phytochrome_cen-reg"/>
</dbReference>
<keyword evidence="6" id="KW-0716">Sensory transduction</keyword>